<dbReference type="EMBL" id="MSJL01000005">
    <property type="protein sequence ID" value="OLF50472.1"/>
    <property type="molecule type" value="Genomic_DNA"/>
</dbReference>
<evidence type="ECO:0000313" key="1">
    <source>
        <dbReference type="EMBL" id="OLF50472.1"/>
    </source>
</evidence>
<protein>
    <submittedName>
        <fullName evidence="1">Uncharacterized protein</fullName>
    </submittedName>
</protein>
<evidence type="ECO:0000313" key="4">
    <source>
        <dbReference type="Proteomes" id="UP000255213"/>
    </source>
</evidence>
<reference evidence="1" key="2">
    <citation type="submission" date="2016-12" db="EMBL/GenBank/DDBJ databases">
        <authorList>
            <person name="Song W.-J."/>
            <person name="Kurnit D.M."/>
        </authorList>
    </citation>
    <scope>NUCLEOTIDE SEQUENCE [LARGE SCALE GENOMIC DNA]</scope>
    <source>
        <strain evidence="1">ATCC 51725</strain>
    </source>
</reference>
<dbReference type="AlphaFoldDB" id="A0A1Q8EFA8"/>
<reference evidence="3" key="1">
    <citation type="submission" date="2016-12" db="EMBL/GenBank/DDBJ databases">
        <authorList>
            <person name="Gulvik C.A."/>
        </authorList>
    </citation>
    <scope>NUCLEOTIDE SEQUENCE [LARGE SCALE GENOMIC DNA]</scope>
    <source>
        <strain evidence="3">ATCC 51725</strain>
    </source>
</reference>
<reference evidence="2 4" key="3">
    <citation type="submission" date="2018-06" db="EMBL/GenBank/DDBJ databases">
        <authorList>
            <consortium name="Pathogen Informatics"/>
            <person name="Doyle S."/>
        </authorList>
    </citation>
    <scope>NUCLEOTIDE SEQUENCE [LARGE SCALE GENOMIC DNA]</scope>
    <source>
        <strain evidence="2 4">NCTC12957</strain>
    </source>
</reference>
<evidence type="ECO:0000313" key="2">
    <source>
        <dbReference type="EMBL" id="SUN05465.1"/>
    </source>
</evidence>
<keyword evidence="3" id="KW-1185">Reference proteome</keyword>
<evidence type="ECO:0000313" key="3">
    <source>
        <dbReference type="Proteomes" id="UP000186437"/>
    </source>
</evidence>
<organism evidence="1 3">
    <name type="scientific">Streptococcus acidominimus</name>
    <dbReference type="NCBI Taxonomy" id="1326"/>
    <lineage>
        <taxon>Bacteria</taxon>
        <taxon>Bacillati</taxon>
        <taxon>Bacillota</taxon>
        <taxon>Bacilli</taxon>
        <taxon>Lactobacillales</taxon>
        <taxon>Streptococcaceae</taxon>
        <taxon>Streptococcus</taxon>
    </lineage>
</organism>
<dbReference type="Proteomes" id="UP000186437">
    <property type="component" value="Unassembled WGS sequence"/>
</dbReference>
<proteinExistence type="predicted"/>
<name>A0A1Q8EFA8_STRAI</name>
<gene>
    <name evidence="1" type="ORF">BU200_01700</name>
    <name evidence="2" type="ORF">NCTC12957_00212</name>
</gene>
<dbReference type="EMBL" id="UHEN01000001">
    <property type="protein sequence ID" value="SUN05465.1"/>
    <property type="molecule type" value="Genomic_DNA"/>
</dbReference>
<sequence>MKTSTGAFHSSKLLFLLCSLPQSRNRLWEVGDKTSSARVKQSGNRLLKKVGDKTSSTRVKQSRNRLWEVGDKTSSARVKCSRILFN</sequence>
<accession>A0A1Q8EFA8</accession>
<dbReference type="Proteomes" id="UP000255213">
    <property type="component" value="Unassembled WGS sequence"/>
</dbReference>